<dbReference type="Proteomes" id="UP000186720">
    <property type="component" value="Unassembled WGS sequence"/>
</dbReference>
<evidence type="ECO:0000313" key="1">
    <source>
        <dbReference type="EMBL" id="OKS86116.1"/>
    </source>
</evidence>
<dbReference type="EMBL" id="MPPL01000001">
    <property type="protein sequence ID" value="OKS86116.1"/>
    <property type="molecule type" value="Genomic_DNA"/>
</dbReference>
<evidence type="ECO:0008006" key="3">
    <source>
        <dbReference type="Google" id="ProtNLM"/>
    </source>
</evidence>
<keyword evidence="2" id="KW-1185">Reference proteome</keyword>
<proteinExistence type="predicted"/>
<dbReference type="STRING" id="1302689.RG47T_1566"/>
<evidence type="ECO:0000313" key="2">
    <source>
        <dbReference type="Proteomes" id="UP000186720"/>
    </source>
</evidence>
<protein>
    <recommendedName>
        <fullName evidence="3">DUF2116 family Zn-ribbon domain-containing protein</fullName>
    </recommendedName>
</protein>
<accession>A0A1Q5ZWJ3</accession>
<organism evidence="1 2">
    <name type="scientific">Mucilaginibacter polytrichastri</name>
    <dbReference type="NCBI Taxonomy" id="1302689"/>
    <lineage>
        <taxon>Bacteria</taxon>
        <taxon>Pseudomonadati</taxon>
        <taxon>Bacteroidota</taxon>
        <taxon>Sphingobacteriia</taxon>
        <taxon>Sphingobacteriales</taxon>
        <taxon>Sphingobacteriaceae</taxon>
        <taxon>Mucilaginibacter</taxon>
    </lineage>
</organism>
<dbReference type="AlphaFoldDB" id="A0A1Q5ZWJ3"/>
<reference evidence="1 2" key="1">
    <citation type="submission" date="2016-11" db="EMBL/GenBank/DDBJ databases">
        <title>Whole Genome Sequencing of Mucilaginibacter polytrichastri RG4-7(T) isolated from the moss sample.</title>
        <authorList>
            <person name="Li Y."/>
        </authorList>
    </citation>
    <scope>NUCLEOTIDE SEQUENCE [LARGE SCALE GENOMIC DNA]</scope>
    <source>
        <strain evidence="1 2">RG4-7</strain>
    </source>
</reference>
<dbReference type="RefSeq" id="WP_074488850.1">
    <property type="nucleotide sequence ID" value="NZ_FPAM01000002.1"/>
</dbReference>
<sequence length="137" mass="16021">MRPSVTEKENTCEHCNKPLFGRTDKRFCNDTCRNTFNRIKGEKEKLQANENIPEVFRIIKKNYEILQQFSPDGIPSGERKMVLITELIQLGFNPKFHTSIWQDGDAIWKFCFEKGWGFGEPDAYLIERTEQADLTVD</sequence>
<name>A0A1Q5ZWJ3_9SPHI</name>
<comment type="caution">
    <text evidence="1">The sequence shown here is derived from an EMBL/GenBank/DDBJ whole genome shotgun (WGS) entry which is preliminary data.</text>
</comment>
<dbReference type="OrthoDB" id="5187906at2"/>
<gene>
    <name evidence="1" type="ORF">RG47T_1566</name>
</gene>